<keyword evidence="2" id="KW-0812">Transmembrane</keyword>
<protein>
    <submittedName>
        <fullName evidence="3">Uncharacterized protein</fullName>
    </submittedName>
</protein>
<name>A0A6C0IDV4_9ZZZZ</name>
<evidence type="ECO:0000256" key="1">
    <source>
        <dbReference type="SAM" id="MobiDB-lite"/>
    </source>
</evidence>
<dbReference type="AlphaFoldDB" id="A0A6C0IDV4"/>
<reference evidence="3" key="1">
    <citation type="journal article" date="2020" name="Nature">
        <title>Giant virus diversity and host interactions through global metagenomics.</title>
        <authorList>
            <person name="Schulz F."/>
            <person name="Roux S."/>
            <person name="Paez-Espino D."/>
            <person name="Jungbluth S."/>
            <person name="Walsh D.A."/>
            <person name="Denef V.J."/>
            <person name="McMahon K.D."/>
            <person name="Konstantinidis K.T."/>
            <person name="Eloe-Fadrosh E.A."/>
            <person name="Kyrpides N.C."/>
            <person name="Woyke T."/>
        </authorList>
    </citation>
    <scope>NUCLEOTIDE SEQUENCE</scope>
    <source>
        <strain evidence="3">GVMAG-M-3300023184-60</strain>
    </source>
</reference>
<organism evidence="3">
    <name type="scientific">viral metagenome</name>
    <dbReference type="NCBI Taxonomy" id="1070528"/>
    <lineage>
        <taxon>unclassified sequences</taxon>
        <taxon>metagenomes</taxon>
        <taxon>organismal metagenomes</taxon>
    </lineage>
</organism>
<evidence type="ECO:0000256" key="2">
    <source>
        <dbReference type="SAM" id="Phobius"/>
    </source>
</evidence>
<feature type="region of interest" description="Disordered" evidence="1">
    <location>
        <begin position="82"/>
        <end position="113"/>
    </location>
</feature>
<feature type="compositionally biased region" description="Gly residues" evidence="1">
    <location>
        <begin position="82"/>
        <end position="104"/>
    </location>
</feature>
<feature type="transmembrane region" description="Helical" evidence="2">
    <location>
        <begin position="133"/>
        <end position="152"/>
    </location>
</feature>
<feature type="transmembrane region" description="Helical" evidence="2">
    <location>
        <begin position="168"/>
        <end position="187"/>
    </location>
</feature>
<dbReference type="EMBL" id="MN740149">
    <property type="protein sequence ID" value="QHT89703.1"/>
    <property type="molecule type" value="Genomic_DNA"/>
</dbReference>
<evidence type="ECO:0000313" key="3">
    <source>
        <dbReference type="EMBL" id="QHT89703.1"/>
    </source>
</evidence>
<accession>A0A6C0IDV4</accession>
<sequence length="188" mass="21411">MSTPINTLPLKTQQTNIDANDINDPIVQDVLNEFQEELHSSKQANKSPQHVQQQLLQQQMQQQLLQQQQQQQVQQQLMQGGQQGMQGGQQGMQGGQQGMQGGQQGMSPNSKNYQNKFDNMSSYLDIEVAKKSLILVIISLIIYNSGVINTMYEKMPDYLQDNLNNFDIYIKSASLFAIIYILSFFEYL</sequence>
<keyword evidence="2" id="KW-0472">Membrane</keyword>
<proteinExistence type="predicted"/>
<keyword evidence="2" id="KW-1133">Transmembrane helix</keyword>